<dbReference type="Gene3D" id="3.20.20.100">
    <property type="entry name" value="NADP-dependent oxidoreductase domain"/>
    <property type="match status" value="1"/>
</dbReference>
<evidence type="ECO:0000256" key="3">
    <source>
        <dbReference type="PIRSR" id="PIRSR000097-2"/>
    </source>
</evidence>
<dbReference type="InterPro" id="IPR020471">
    <property type="entry name" value="AKR"/>
</dbReference>
<evidence type="ECO:0000256" key="1">
    <source>
        <dbReference type="ARBA" id="ARBA00023002"/>
    </source>
</evidence>
<evidence type="ECO:0000256" key="4">
    <source>
        <dbReference type="PIRSR" id="PIRSR000097-3"/>
    </source>
</evidence>
<keyword evidence="1" id="KW-0560">Oxidoreductase</keyword>
<dbReference type="AlphaFoldDB" id="A0A165S920"/>
<dbReference type="Proteomes" id="UP000076761">
    <property type="component" value="Unassembled WGS sequence"/>
</dbReference>
<evidence type="ECO:0000256" key="2">
    <source>
        <dbReference type="PIRSR" id="PIRSR000097-1"/>
    </source>
</evidence>
<feature type="binding site" evidence="3">
    <location>
        <position position="107"/>
    </location>
    <ligand>
        <name>substrate</name>
    </ligand>
</feature>
<dbReference type="InParanoid" id="A0A165S920"/>
<evidence type="ECO:0000313" key="7">
    <source>
        <dbReference type="Proteomes" id="UP000076761"/>
    </source>
</evidence>
<gene>
    <name evidence="6" type="ORF">NEOLEDRAFT_1066565</name>
</gene>
<feature type="active site" description="Proton donor" evidence="2">
    <location>
        <position position="51"/>
    </location>
</feature>
<dbReference type="GO" id="GO:0016616">
    <property type="term" value="F:oxidoreductase activity, acting on the CH-OH group of donors, NAD or NADP as acceptor"/>
    <property type="evidence" value="ECO:0007669"/>
    <property type="project" value="UniProtKB-ARBA"/>
</dbReference>
<dbReference type="EMBL" id="KV425575">
    <property type="protein sequence ID" value="KZT24826.1"/>
    <property type="molecule type" value="Genomic_DNA"/>
</dbReference>
<dbReference type="InterPro" id="IPR023210">
    <property type="entry name" value="NADP_OxRdtase_dom"/>
</dbReference>
<dbReference type="Pfam" id="PF00248">
    <property type="entry name" value="Aldo_ket_red"/>
    <property type="match status" value="1"/>
</dbReference>
<feature type="site" description="Lowers pKa of active site Tyr" evidence="4">
    <location>
        <position position="76"/>
    </location>
</feature>
<dbReference type="PANTHER" id="PTHR11732">
    <property type="entry name" value="ALDO/KETO REDUCTASE"/>
    <property type="match status" value="1"/>
</dbReference>
<sequence length="308" mass="34132">MAGPNFKLNTGATIPAIGLGTWQSKPGEVKDAVEYALKEVGYRHIDCAWAYGNEKEVGAGIRASGVPRSEVFITSKLWCTYHRKVEECLNQTLANLGVDYLDLYLIHWPVPLNPNGNDPVFPKLSDGTRDIDWEWSIKDTWKQMEAVYKQGKVKAIGVSNFSEKKLEEILPTAEVVPAVNQLEIHLWNPQHKLMDYLKSKDILPQAYSPLGSTNSPMLKDDDVVQYAEKYGLQPADILLGYLIAKDIVALPKSVTPARIKSNFTGALAAASKLTKEDIAKLDAVAPGGKQKRFIAPPWGVDLGFENWP</sequence>
<dbReference type="SUPFAM" id="SSF51430">
    <property type="entry name" value="NAD(P)-linked oxidoreductase"/>
    <property type="match status" value="1"/>
</dbReference>
<protein>
    <submittedName>
        <fullName evidence="6">Aldo/keto reductase</fullName>
    </submittedName>
</protein>
<dbReference type="PIRSF" id="PIRSF000097">
    <property type="entry name" value="AKR"/>
    <property type="match status" value="1"/>
</dbReference>
<accession>A0A165S920</accession>
<dbReference type="PROSITE" id="PS00062">
    <property type="entry name" value="ALDOKETO_REDUCTASE_2"/>
    <property type="match status" value="1"/>
</dbReference>
<dbReference type="PRINTS" id="PR00069">
    <property type="entry name" value="ALDKETRDTASE"/>
</dbReference>
<dbReference type="OrthoDB" id="416253at2759"/>
<name>A0A165S920_9AGAM</name>
<organism evidence="6 7">
    <name type="scientific">Neolentinus lepideus HHB14362 ss-1</name>
    <dbReference type="NCBI Taxonomy" id="1314782"/>
    <lineage>
        <taxon>Eukaryota</taxon>
        <taxon>Fungi</taxon>
        <taxon>Dikarya</taxon>
        <taxon>Basidiomycota</taxon>
        <taxon>Agaricomycotina</taxon>
        <taxon>Agaricomycetes</taxon>
        <taxon>Gloeophyllales</taxon>
        <taxon>Gloeophyllaceae</taxon>
        <taxon>Neolentinus</taxon>
    </lineage>
</organism>
<feature type="domain" description="NADP-dependent oxidoreductase" evidence="5">
    <location>
        <begin position="17"/>
        <end position="284"/>
    </location>
</feature>
<proteinExistence type="predicted"/>
<dbReference type="FunFam" id="3.20.20.100:FF:000002">
    <property type="entry name" value="2,5-diketo-D-gluconic acid reductase A"/>
    <property type="match status" value="1"/>
</dbReference>
<dbReference type="STRING" id="1314782.A0A165S920"/>
<reference evidence="6 7" key="1">
    <citation type="journal article" date="2016" name="Mol. Biol. Evol.">
        <title>Comparative Genomics of Early-Diverging Mushroom-Forming Fungi Provides Insights into the Origins of Lignocellulose Decay Capabilities.</title>
        <authorList>
            <person name="Nagy L.G."/>
            <person name="Riley R."/>
            <person name="Tritt A."/>
            <person name="Adam C."/>
            <person name="Daum C."/>
            <person name="Floudas D."/>
            <person name="Sun H."/>
            <person name="Yadav J.S."/>
            <person name="Pangilinan J."/>
            <person name="Larsson K.H."/>
            <person name="Matsuura K."/>
            <person name="Barry K."/>
            <person name="Labutti K."/>
            <person name="Kuo R."/>
            <person name="Ohm R.A."/>
            <person name="Bhattacharya S.S."/>
            <person name="Shirouzu T."/>
            <person name="Yoshinaga Y."/>
            <person name="Martin F.M."/>
            <person name="Grigoriev I.V."/>
            <person name="Hibbett D.S."/>
        </authorList>
    </citation>
    <scope>NUCLEOTIDE SEQUENCE [LARGE SCALE GENOMIC DNA]</scope>
    <source>
        <strain evidence="6 7">HHB14362 ss-1</strain>
    </source>
</reference>
<keyword evidence="7" id="KW-1185">Reference proteome</keyword>
<dbReference type="InterPro" id="IPR036812">
    <property type="entry name" value="NAD(P)_OxRdtase_dom_sf"/>
</dbReference>
<dbReference type="InterPro" id="IPR018170">
    <property type="entry name" value="Aldo/ket_reductase_CS"/>
</dbReference>
<dbReference type="PROSITE" id="PS00798">
    <property type="entry name" value="ALDOKETO_REDUCTASE_1"/>
    <property type="match status" value="1"/>
</dbReference>
<evidence type="ECO:0000259" key="5">
    <source>
        <dbReference type="Pfam" id="PF00248"/>
    </source>
</evidence>
<evidence type="ECO:0000313" key="6">
    <source>
        <dbReference type="EMBL" id="KZT24826.1"/>
    </source>
</evidence>